<evidence type="ECO:0000313" key="1">
    <source>
        <dbReference type="EMBL" id="MBC6465699.1"/>
    </source>
</evidence>
<gene>
    <name evidence="1" type="ORF">HKK74_09340</name>
</gene>
<dbReference type="Proteomes" id="UP000805614">
    <property type="component" value="Unassembled WGS sequence"/>
</dbReference>
<reference evidence="1 2" key="1">
    <citation type="submission" date="2020-06" db="EMBL/GenBank/DDBJ databases">
        <title>Actinomadura xiongansis sp. nov., isolated from soil of Baiyangdian.</title>
        <authorList>
            <person name="Zhang X."/>
        </authorList>
    </citation>
    <scope>NUCLEOTIDE SEQUENCE [LARGE SCALE GENOMIC DNA]</scope>
    <source>
        <strain evidence="1 2">HBUM206468</strain>
    </source>
</reference>
<evidence type="ECO:0000313" key="2">
    <source>
        <dbReference type="Proteomes" id="UP000805614"/>
    </source>
</evidence>
<accession>A0ABR7LLQ3</accession>
<proteinExistence type="predicted"/>
<comment type="caution">
    <text evidence="1">The sequence shown here is derived from an EMBL/GenBank/DDBJ whole genome shotgun (WGS) entry which is preliminary data.</text>
</comment>
<sequence length="120" mass="13173">MTCDIVALVRNQPDVRTVIDGMLAFGEDVRMNELDGGVTQLYDTDGRLIVSIEVPVLVHVPGEVERLLGHELAGRVGSPVWWVDVRAAADLPDADRIARRFADDLVHWRGGTVWAGEAQS</sequence>
<dbReference type="RefSeq" id="WP_187242709.1">
    <property type="nucleotide sequence ID" value="NZ_BAAAOK010000006.1"/>
</dbReference>
<dbReference type="EMBL" id="JABVEC010000005">
    <property type="protein sequence ID" value="MBC6465699.1"/>
    <property type="molecule type" value="Genomic_DNA"/>
</dbReference>
<keyword evidence="2" id="KW-1185">Reference proteome</keyword>
<name>A0ABR7LLQ3_9ACTN</name>
<organism evidence="1 2">
    <name type="scientific">Actinomadura alba</name>
    <dbReference type="NCBI Taxonomy" id="406431"/>
    <lineage>
        <taxon>Bacteria</taxon>
        <taxon>Bacillati</taxon>
        <taxon>Actinomycetota</taxon>
        <taxon>Actinomycetes</taxon>
        <taxon>Streptosporangiales</taxon>
        <taxon>Thermomonosporaceae</taxon>
        <taxon>Actinomadura</taxon>
    </lineage>
</organism>
<protein>
    <submittedName>
        <fullName evidence="1">Uncharacterized protein</fullName>
    </submittedName>
</protein>